<feature type="coiled-coil region" evidence="6">
    <location>
        <begin position="375"/>
        <end position="444"/>
    </location>
</feature>
<keyword evidence="10" id="KW-1185">Reference proteome</keyword>
<feature type="domain" description="Resolvase/invertase-type recombinase catalytic" evidence="7">
    <location>
        <begin position="2"/>
        <end position="149"/>
    </location>
</feature>
<name>A0A1Q8QRH8_9FIRM</name>
<dbReference type="InterPro" id="IPR038109">
    <property type="entry name" value="DNA_bind_recomb_sf"/>
</dbReference>
<evidence type="ECO:0000313" key="10">
    <source>
        <dbReference type="Proteomes" id="UP000186102"/>
    </source>
</evidence>
<dbReference type="PANTHER" id="PTHR30461">
    <property type="entry name" value="DNA-INVERTASE FROM LAMBDOID PROPHAGE"/>
    <property type="match status" value="1"/>
</dbReference>
<dbReference type="Pfam" id="PF07508">
    <property type="entry name" value="Recombinase"/>
    <property type="match status" value="1"/>
</dbReference>
<dbReference type="GO" id="GO:0003677">
    <property type="term" value="F:DNA binding"/>
    <property type="evidence" value="ECO:0007669"/>
    <property type="project" value="UniProtKB-KW"/>
</dbReference>
<dbReference type="InterPro" id="IPR006119">
    <property type="entry name" value="Resolv_N"/>
</dbReference>
<comment type="caution">
    <text evidence="9">The sequence shown here is derived from an EMBL/GenBank/DDBJ whole genome shotgun (WGS) entry which is preliminary data.</text>
</comment>
<evidence type="ECO:0000256" key="3">
    <source>
        <dbReference type="ARBA" id="ARBA00023172"/>
    </source>
</evidence>
<keyword evidence="6" id="KW-0175">Coiled coil</keyword>
<evidence type="ECO:0000256" key="5">
    <source>
        <dbReference type="PROSITE-ProRule" id="PRU10137"/>
    </source>
</evidence>
<dbReference type="Gene3D" id="3.40.50.1390">
    <property type="entry name" value="Resolvase, N-terminal catalytic domain"/>
    <property type="match status" value="1"/>
</dbReference>
<reference evidence="9 10" key="1">
    <citation type="submission" date="2016-09" db="EMBL/GenBank/DDBJ databases">
        <title>Complete genome of Desulfosporosinus sp. OL.</title>
        <authorList>
            <person name="Mardanov A."/>
            <person name="Beletsky A."/>
            <person name="Panova A."/>
            <person name="Karnachuk O."/>
            <person name="Ravin N."/>
        </authorList>
    </citation>
    <scope>NUCLEOTIDE SEQUENCE [LARGE SCALE GENOMIC DNA]</scope>
    <source>
        <strain evidence="9 10">OL</strain>
    </source>
</reference>
<dbReference type="InterPro" id="IPR036162">
    <property type="entry name" value="Resolvase-like_N_sf"/>
</dbReference>
<evidence type="ECO:0000256" key="4">
    <source>
        <dbReference type="PIRSR" id="PIRSR606118-50"/>
    </source>
</evidence>
<keyword evidence="2" id="KW-0238">DNA-binding</keyword>
<keyword evidence="1" id="KW-0229">DNA integration</keyword>
<keyword evidence="3" id="KW-0233">DNA recombination</keyword>
<evidence type="ECO:0000259" key="7">
    <source>
        <dbReference type="PROSITE" id="PS51736"/>
    </source>
</evidence>
<evidence type="ECO:0008006" key="11">
    <source>
        <dbReference type="Google" id="ProtNLM"/>
    </source>
</evidence>
<dbReference type="Gene3D" id="3.90.1750.20">
    <property type="entry name" value="Putative Large Serine Recombinase, Chain B, Domain 2"/>
    <property type="match status" value="1"/>
</dbReference>
<dbReference type="AlphaFoldDB" id="A0A1Q8QRH8"/>
<dbReference type="STRING" id="1888891.DSOL_3294"/>
<dbReference type="PANTHER" id="PTHR30461:SF23">
    <property type="entry name" value="DNA RECOMBINASE-RELATED"/>
    <property type="match status" value="1"/>
</dbReference>
<dbReference type="PROSITE" id="PS00397">
    <property type="entry name" value="RECOMBINASES_1"/>
    <property type="match status" value="1"/>
</dbReference>
<dbReference type="SUPFAM" id="SSF53041">
    <property type="entry name" value="Resolvase-like"/>
    <property type="match status" value="1"/>
</dbReference>
<dbReference type="Pfam" id="PF13408">
    <property type="entry name" value="Zn_ribbon_recom"/>
    <property type="match status" value="1"/>
</dbReference>
<evidence type="ECO:0000313" key="9">
    <source>
        <dbReference type="EMBL" id="OLN29954.1"/>
    </source>
</evidence>
<organism evidence="9 10">
    <name type="scientific">Desulfosporosinus metallidurans</name>
    <dbReference type="NCBI Taxonomy" id="1888891"/>
    <lineage>
        <taxon>Bacteria</taxon>
        <taxon>Bacillati</taxon>
        <taxon>Bacillota</taxon>
        <taxon>Clostridia</taxon>
        <taxon>Eubacteriales</taxon>
        <taxon>Desulfitobacteriaceae</taxon>
        <taxon>Desulfosporosinus</taxon>
    </lineage>
</organism>
<dbReference type="GO" id="GO:0000150">
    <property type="term" value="F:DNA strand exchange activity"/>
    <property type="evidence" value="ECO:0007669"/>
    <property type="project" value="InterPro"/>
</dbReference>
<dbReference type="RefSeq" id="WP_075365801.1">
    <property type="nucleotide sequence ID" value="NZ_MLBF01000028.1"/>
</dbReference>
<dbReference type="CDD" id="cd00338">
    <property type="entry name" value="Ser_Recombinase"/>
    <property type="match status" value="1"/>
</dbReference>
<evidence type="ECO:0000256" key="2">
    <source>
        <dbReference type="ARBA" id="ARBA00023125"/>
    </source>
</evidence>
<dbReference type="GO" id="GO:0015074">
    <property type="term" value="P:DNA integration"/>
    <property type="evidence" value="ECO:0007669"/>
    <property type="project" value="UniProtKB-KW"/>
</dbReference>
<feature type="domain" description="Recombinase" evidence="8">
    <location>
        <begin position="157"/>
        <end position="284"/>
    </location>
</feature>
<dbReference type="InterPro" id="IPR050639">
    <property type="entry name" value="SSR_resolvase"/>
</dbReference>
<dbReference type="InterPro" id="IPR011109">
    <property type="entry name" value="DNA_bind_recombinase_dom"/>
</dbReference>
<dbReference type="PROSITE" id="PS51737">
    <property type="entry name" value="RECOMBINASE_DNA_BIND"/>
    <property type="match status" value="1"/>
</dbReference>
<sequence length="512" mass="59104">MIVAIYVRVSTDQQAEKGYSLDTQLSECRKKAHELPNALSVEEFIEDGYSGAYLERPALDRMRNVLREKRFGAVIVYDPDRLARNLTHQLLITDEIESSGAQLHFVNFEWQNTPEGKLFYSIQGAVSAYEREKIRERMQRGKRGKALSGKVIANNRPYGYSWDAENSIYTINSKEAEMIRQIFSWVVDDHMGIRAIATRLAKLQYPTRTEKNSWSMGTVHDIIRRETYAGIHWVNKEYKTKIGQNKFKRGTRKPSEWIAVPVPAIIPRETWEAAQRQLQINKRITKQPFDYQYLCRNLIVCPLCGQHMRSVLSGGRRKPYYVCKTGRSISGKFNLVSTEKCPARQIPAKDLDESVWVYISGILKNPEIMSDELSKSNKQEDNNSLQEAILRLNAKEERLHQERDKVTLLFRQDLIDLSMVEKQLTEIKNSLANIKTQRKILEKDLEDSFSPIRPDNLMAKFKDLVLLADTEDPNLRRHVILSVVKKIEAQRIDQRNVGLSLGAEIKTNITFG</sequence>
<dbReference type="InterPro" id="IPR025827">
    <property type="entry name" value="Zn_ribbon_recom_dom"/>
</dbReference>
<protein>
    <recommendedName>
        <fullName evidence="11">Site-specific DNA recombinase</fullName>
    </recommendedName>
</protein>
<dbReference type="Proteomes" id="UP000186102">
    <property type="component" value="Unassembled WGS sequence"/>
</dbReference>
<dbReference type="InterPro" id="IPR006118">
    <property type="entry name" value="Recombinase_CS"/>
</dbReference>
<dbReference type="EMBL" id="MLBF01000028">
    <property type="protein sequence ID" value="OLN29954.1"/>
    <property type="molecule type" value="Genomic_DNA"/>
</dbReference>
<proteinExistence type="predicted"/>
<evidence type="ECO:0000256" key="6">
    <source>
        <dbReference type="SAM" id="Coils"/>
    </source>
</evidence>
<evidence type="ECO:0000259" key="8">
    <source>
        <dbReference type="PROSITE" id="PS51737"/>
    </source>
</evidence>
<gene>
    <name evidence="9" type="ORF">DSOL_3294</name>
</gene>
<dbReference type="Pfam" id="PF00239">
    <property type="entry name" value="Resolvase"/>
    <property type="match status" value="1"/>
</dbReference>
<dbReference type="PROSITE" id="PS51736">
    <property type="entry name" value="RECOMBINASES_3"/>
    <property type="match status" value="1"/>
</dbReference>
<evidence type="ECO:0000256" key="1">
    <source>
        <dbReference type="ARBA" id="ARBA00022908"/>
    </source>
</evidence>
<feature type="active site" description="O-(5'-phospho-DNA)-serine intermediate" evidence="4 5">
    <location>
        <position position="10"/>
    </location>
</feature>
<dbReference type="SMART" id="SM00857">
    <property type="entry name" value="Resolvase"/>
    <property type="match status" value="1"/>
</dbReference>
<dbReference type="OrthoDB" id="1094757at2"/>
<accession>A0A1Q8QRH8</accession>